<sequence>MTIPASISSLIFEKDVLVLGAGQTQLMQSIMDPAQSLRVVDSRGVSWHAVKRAQFERSNPFRVEITQPVDLVWSNVDMNSFVQEDIVQFCQYVTKLSTHAIYAFNPQATNKATIDALQQHVEGELIALHPALSVVLPAEQENVVAVWSDRKMPLIWRDSVYANKCRIMSELYEAQKSYIKSLLTPNSSYVEVGCGTSEMGSYLYDQTVYTVGVEINRIMLELAREIHPEMNAHPNNYLLEGNALELQALLKAEMPANFWNTKRVVAIVMNTFGILPEHIRQGVVDSMLRVAGDDGVVVIGCWHADSFRRGVEEYYMKNPLLVGDNVTHEMCDYANSQLYVPSTGYESHWWSEAELRKLIGYGYSVDIKVIGIGIFLTARKL</sequence>
<comment type="caution">
    <text evidence="1">The sequence shown here is derived from an EMBL/GenBank/DDBJ whole genome shotgun (WGS) entry which is preliminary data.</text>
</comment>
<dbReference type="Proteomes" id="UP000243217">
    <property type="component" value="Unassembled WGS sequence"/>
</dbReference>
<dbReference type="OrthoDB" id="8300214at2759"/>
<reference evidence="1 2" key="1">
    <citation type="journal article" date="2014" name="Genome Biol. Evol.">
        <title>The secreted proteins of Achlya hypogyna and Thraustotheca clavata identify the ancestral oomycete secretome and reveal gene acquisitions by horizontal gene transfer.</title>
        <authorList>
            <person name="Misner I."/>
            <person name="Blouin N."/>
            <person name="Leonard G."/>
            <person name="Richards T.A."/>
            <person name="Lane C.E."/>
        </authorList>
    </citation>
    <scope>NUCLEOTIDE SEQUENCE [LARGE SCALE GENOMIC DNA]</scope>
    <source>
        <strain evidence="1 2">ATCC 34112</strain>
    </source>
</reference>
<organism evidence="1 2">
    <name type="scientific">Thraustotheca clavata</name>
    <dbReference type="NCBI Taxonomy" id="74557"/>
    <lineage>
        <taxon>Eukaryota</taxon>
        <taxon>Sar</taxon>
        <taxon>Stramenopiles</taxon>
        <taxon>Oomycota</taxon>
        <taxon>Saprolegniomycetes</taxon>
        <taxon>Saprolegniales</taxon>
        <taxon>Achlyaceae</taxon>
        <taxon>Thraustotheca</taxon>
    </lineage>
</organism>
<dbReference type="InterPro" id="IPR029063">
    <property type="entry name" value="SAM-dependent_MTases_sf"/>
</dbReference>
<dbReference type="SUPFAM" id="SSF53335">
    <property type="entry name" value="S-adenosyl-L-methionine-dependent methyltransferases"/>
    <property type="match status" value="1"/>
</dbReference>
<evidence type="ECO:0000313" key="1">
    <source>
        <dbReference type="EMBL" id="OQS06612.1"/>
    </source>
</evidence>
<dbReference type="AlphaFoldDB" id="A0A1W0A8I8"/>
<proteinExistence type="predicted"/>
<dbReference type="Gene3D" id="3.40.50.150">
    <property type="entry name" value="Vaccinia Virus protein VP39"/>
    <property type="match status" value="1"/>
</dbReference>
<protein>
    <recommendedName>
        <fullName evidence="3">Methyltransferase domain-containing protein</fullName>
    </recommendedName>
</protein>
<dbReference type="CDD" id="cd02440">
    <property type="entry name" value="AdoMet_MTases"/>
    <property type="match status" value="1"/>
</dbReference>
<evidence type="ECO:0000313" key="2">
    <source>
        <dbReference type="Proteomes" id="UP000243217"/>
    </source>
</evidence>
<dbReference type="STRING" id="74557.A0A1W0A8I8"/>
<name>A0A1W0A8I8_9STRA</name>
<dbReference type="EMBL" id="JNBS01000323">
    <property type="protein sequence ID" value="OQS06612.1"/>
    <property type="molecule type" value="Genomic_DNA"/>
</dbReference>
<gene>
    <name evidence="1" type="ORF">THRCLA_01345</name>
</gene>
<keyword evidence="2" id="KW-1185">Reference proteome</keyword>
<evidence type="ECO:0008006" key="3">
    <source>
        <dbReference type="Google" id="ProtNLM"/>
    </source>
</evidence>
<accession>A0A1W0A8I8</accession>